<reference evidence="1" key="3">
    <citation type="submission" date="2023-05" db="EMBL/GenBank/DDBJ databases">
        <authorList>
            <person name="Smith C.H."/>
        </authorList>
    </citation>
    <scope>NUCLEOTIDE SEQUENCE</scope>
    <source>
        <strain evidence="1">CHS0354</strain>
        <tissue evidence="1">Mantle</tissue>
    </source>
</reference>
<comment type="caution">
    <text evidence="1">The sequence shown here is derived from an EMBL/GenBank/DDBJ whole genome shotgun (WGS) entry which is preliminary data.</text>
</comment>
<organism evidence="1 2">
    <name type="scientific">Potamilus streckersoni</name>
    <dbReference type="NCBI Taxonomy" id="2493646"/>
    <lineage>
        <taxon>Eukaryota</taxon>
        <taxon>Metazoa</taxon>
        <taxon>Spiralia</taxon>
        <taxon>Lophotrochozoa</taxon>
        <taxon>Mollusca</taxon>
        <taxon>Bivalvia</taxon>
        <taxon>Autobranchia</taxon>
        <taxon>Heteroconchia</taxon>
        <taxon>Palaeoheterodonta</taxon>
        <taxon>Unionida</taxon>
        <taxon>Unionoidea</taxon>
        <taxon>Unionidae</taxon>
        <taxon>Ambleminae</taxon>
        <taxon>Lampsilini</taxon>
        <taxon>Potamilus</taxon>
    </lineage>
</organism>
<evidence type="ECO:0000313" key="1">
    <source>
        <dbReference type="EMBL" id="KAK3581478.1"/>
    </source>
</evidence>
<name>A0AAE0RXN8_9BIVA</name>
<sequence length="63" mass="6926">MDTLEDCVTFSKSTGVMGQGQVKKNEEDDDIPTILPNANLSNDIMIKHLAKEKMAHHNTIIGS</sequence>
<accession>A0AAE0RXN8</accession>
<dbReference type="Proteomes" id="UP001195483">
    <property type="component" value="Unassembled WGS sequence"/>
</dbReference>
<reference evidence="1" key="2">
    <citation type="journal article" date="2021" name="Genome Biol. Evol.">
        <title>Developing a high-quality reference genome for a parasitic bivalve with doubly uniparental inheritance (Bivalvia: Unionida).</title>
        <authorList>
            <person name="Smith C.H."/>
        </authorList>
    </citation>
    <scope>NUCLEOTIDE SEQUENCE</scope>
    <source>
        <strain evidence="1">CHS0354</strain>
        <tissue evidence="1">Mantle</tissue>
    </source>
</reference>
<dbReference type="EMBL" id="JAEAOA010001897">
    <property type="protein sequence ID" value="KAK3581478.1"/>
    <property type="molecule type" value="Genomic_DNA"/>
</dbReference>
<proteinExistence type="predicted"/>
<reference evidence="1" key="1">
    <citation type="journal article" date="2021" name="Genome Biol. Evol.">
        <title>A High-Quality Reference Genome for a Parasitic Bivalve with Doubly Uniparental Inheritance (Bivalvia: Unionida).</title>
        <authorList>
            <person name="Smith C.H."/>
        </authorList>
    </citation>
    <scope>NUCLEOTIDE SEQUENCE</scope>
    <source>
        <strain evidence="1">CHS0354</strain>
    </source>
</reference>
<protein>
    <submittedName>
        <fullName evidence="1">Uncharacterized protein</fullName>
    </submittedName>
</protein>
<evidence type="ECO:0000313" key="2">
    <source>
        <dbReference type="Proteomes" id="UP001195483"/>
    </source>
</evidence>
<keyword evidence="2" id="KW-1185">Reference proteome</keyword>
<gene>
    <name evidence="1" type="ORF">CHS0354_031810</name>
</gene>
<dbReference type="AlphaFoldDB" id="A0AAE0RXN8"/>